<proteinExistence type="predicted"/>
<dbReference type="Pfam" id="PF12710">
    <property type="entry name" value="HAD"/>
    <property type="match status" value="1"/>
</dbReference>
<comment type="caution">
    <text evidence="9">The sequence shown here is derived from an EMBL/GenBank/DDBJ whole genome shotgun (WGS) entry which is preliminary data.</text>
</comment>
<dbReference type="AlphaFoldDB" id="A0A7C2VPD1"/>
<dbReference type="GO" id="GO:0000287">
    <property type="term" value="F:magnesium ion binding"/>
    <property type="evidence" value="ECO:0007669"/>
    <property type="project" value="TreeGrafter"/>
</dbReference>
<comment type="cofactor">
    <cofactor evidence="1">
        <name>Mg(2+)</name>
        <dbReference type="ChEBI" id="CHEBI:18420"/>
    </cofactor>
</comment>
<gene>
    <name evidence="9" type="ORF">ENO77_03480</name>
</gene>
<protein>
    <recommendedName>
        <fullName evidence="3">phosphoserine phosphatase</fullName>
        <ecNumber evidence="3">3.1.3.3</ecNumber>
    </recommendedName>
</protein>
<dbReference type="GO" id="GO:0036424">
    <property type="term" value="F:L-phosphoserine phosphatase activity"/>
    <property type="evidence" value="ECO:0007669"/>
    <property type="project" value="TreeGrafter"/>
</dbReference>
<keyword evidence="8" id="KW-0718">Serine biosynthesis</keyword>
<keyword evidence="4" id="KW-0028">Amino-acid biosynthesis</keyword>
<dbReference type="InterPro" id="IPR023214">
    <property type="entry name" value="HAD_sf"/>
</dbReference>
<dbReference type="EMBL" id="DSGT01000009">
    <property type="protein sequence ID" value="HEW53208.1"/>
    <property type="molecule type" value="Genomic_DNA"/>
</dbReference>
<evidence type="ECO:0000256" key="3">
    <source>
        <dbReference type="ARBA" id="ARBA00012640"/>
    </source>
</evidence>
<evidence type="ECO:0000313" key="9">
    <source>
        <dbReference type="EMBL" id="HEW53208.1"/>
    </source>
</evidence>
<dbReference type="EC" id="3.1.3.3" evidence="3"/>
<dbReference type="SUPFAM" id="SSF56784">
    <property type="entry name" value="HAD-like"/>
    <property type="match status" value="1"/>
</dbReference>
<dbReference type="InterPro" id="IPR050582">
    <property type="entry name" value="HAD-like_SerB"/>
</dbReference>
<evidence type="ECO:0000256" key="1">
    <source>
        <dbReference type="ARBA" id="ARBA00001946"/>
    </source>
</evidence>
<dbReference type="PANTHER" id="PTHR43344:SF2">
    <property type="entry name" value="PHOSPHOSERINE PHOSPHATASE"/>
    <property type="match status" value="1"/>
</dbReference>
<evidence type="ECO:0000256" key="6">
    <source>
        <dbReference type="ARBA" id="ARBA00022801"/>
    </source>
</evidence>
<keyword evidence="6" id="KW-0378">Hydrolase</keyword>
<accession>A0A7C2VPD1</accession>
<dbReference type="GO" id="GO:0005737">
    <property type="term" value="C:cytoplasm"/>
    <property type="evidence" value="ECO:0007669"/>
    <property type="project" value="TreeGrafter"/>
</dbReference>
<dbReference type="NCBIfam" id="TIGR01488">
    <property type="entry name" value="HAD-SF-IB"/>
    <property type="match status" value="1"/>
</dbReference>
<dbReference type="PANTHER" id="PTHR43344">
    <property type="entry name" value="PHOSPHOSERINE PHOSPHATASE"/>
    <property type="match status" value="1"/>
</dbReference>
<dbReference type="InterPro" id="IPR036412">
    <property type="entry name" value="HAD-like_sf"/>
</dbReference>
<evidence type="ECO:0000256" key="8">
    <source>
        <dbReference type="ARBA" id="ARBA00023299"/>
    </source>
</evidence>
<organism evidence="9">
    <name type="scientific">Ignisphaera aggregans</name>
    <dbReference type="NCBI Taxonomy" id="334771"/>
    <lineage>
        <taxon>Archaea</taxon>
        <taxon>Thermoproteota</taxon>
        <taxon>Thermoprotei</taxon>
        <taxon>Desulfurococcales</taxon>
        <taxon>Desulfurococcaceae</taxon>
        <taxon>Ignisphaera</taxon>
    </lineage>
</organism>
<evidence type="ECO:0000256" key="2">
    <source>
        <dbReference type="ARBA" id="ARBA00005135"/>
    </source>
</evidence>
<dbReference type="GO" id="GO:0006564">
    <property type="term" value="P:L-serine biosynthetic process"/>
    <property type="evidence" value="ECO:0007669"/>
    <property type="project" value="UniProtKB-KW"/>
</dbReference>
<evidence type="ECO:0000256" key="7">
    <source>
        <dbReference type="ARBA" id="ARBA00022842"/>
    </source>
</evidence>
<evidence type="ECO:0000256" key="4">
    <source>
        <dbReference type="ARBA" id="ARBA00022605"/>
    </source>
</evidence>
<name>A0A7C2VPD1_9CREN</name>
<keyword evidence="7" id="KW-0460">Magnesium</keyword>
<comment type="pathway">
    <text evidence="2">Amino-acid biosynthesis; L-serine biosynthesis; L-serine from 3-phospho-D-glycerate: step 3/3.</text>
</comment>
<dbReference type="Gene3D" id="3.40.50.1000">
    <property type="entry name" value="HAD superfamily/HAD-like"/>
    <property type="match status" value="1"/>
</dbReference>
<evidence type="ECO:0000256" key="5">
    <source>
        <dbReference type="ARBA" id="ARBA00022723"/>
    </source>
</evidence>
<reference evidence="9" key="1">
    <citation type="journal article" date="2020" name="mSystems">
        <title>Genome- and Community-Level Interaction Insights into Carbon Utilization and Element Cycling Functions of Hydrothermarchaeota in Hydrothermal Sediment.</title>
        <authorList>
            <person name="Zhou Z."/>
            <person name="Liu Y."/>
            <person name="Xu W."/>
            <person name="Pan J."/>
            <person name="Luo Z.H."/>
            <person name="Li M."/>
        </authorList>
    </citation>
    <scope>NUCLEOTIDE SEQUENCE [LARGE SCALE GENOMIC DNA]</scope>
    <source>
        <strain evidence="9">SpSt-16</strain>
    </source>
</reference>
<keyword evidence="5" id="KW-0479">Metal-binding</keyword>
<sequence length="215" mass="24565">MVQVRVYAFDIDGTLTPIRSSWWYAKLVLGLEYRSKNYASYFLNGLISYDEWVNLELRLFKGLRTEVFKAVLNTIPWRHGIDKLVQFRRSRPNDFFIAVTGGFGFLGDRAVKELGFNAYVGVELEVLDGRLAGLSRCYPDFHGKGVALLDYLDANGIDFDKLICVGNDVNDIDMFRKCDISIAFCPSNHIKRDDVDIYISSCNIEKLVDMLYTIA</sequence>